<sequence>MRSGQRFLGAILLLLADTFCFGLTYFLVDLFQVYFPSGPRFLVYHNLGINVSIWVMLSLYLGVYRAYVEYKLDVLLRQSWRALVVQQLVVAFFLKWNTGHFYFEQVIFIKVGLLFFFIFAVRFLLLRIDYIIENRSNHFNRIGIYGLNLDAIQLASRFEMQYHGRKFAGIINEEKVLSRSEDVLPLYIQVLRAIDYAQEVNIRELFVCVPTHYIHDLNYLFQEAEKKFVRLNIVPSAMDQRRWAYPVQQELGIHFITHRVKPLDTLANRMIKRGFDIVFSAVVIVFVLSWLYPILAVIIKLQSKGPVIFKQQRTGRGNKVFWCYKFRSMRVNDASDRVQAVKDDVRLTRIGAFIRKTSLDEFPQFINVLLGDMSVVGPRPHMLYHSETYQRLVEGFTFRHFVKPGITGLAQISGLRGEVDGQEILQARIQKDIEYIENWNIIQDLKICFLTIYFLFVGDENAY</sequence>
<dbReference type="RefSeq" id="WP_316070604.1">
    <property type="nucleotide sequence ID" value="NZ_JAVNWW010000003.1"/>
</dbReference>
<keyword evidence="4 7" id="KW-0812">Transmembrane</keyword>
<keyword evidence="10" id="KW-1185">Reference proteome</keyword>
<comment type="caution">
    <text evidence="9">The sequence shown here is derived from an EMBL/GenBank/DDBJ whole genome shotgun (WGS) entry which is preliminary data.</text>
</comment>
<dbReference type="InterPro" id="IPR017475">
    <property type="entry name" value="EPS_sugar_tfrase"/>
</dbReference>
<comment type="subcellular location">
    <subcellularLocation>
        <location evidence="1">Membrane</location>
        <topology evidence="1">Multi-pass membrane protein</topology>
    </subcellularLocation>
</comment>
<feature type="transmembrane region" description="Helical" evidence="7">
    <location>
        <begin position="102"/>
        <end position="125"/>
    </location>
</feature>
<proteinExistence type="inferred from homology"/>
<gene>
    <name evidence="9" type="ORF">PQG45_07605</name>
</gene>
<feature type="transmembrane region" description="Helical" evidence="7">
    <location>
        <begin position="7"/>
        <end position="27"/>
    </location>
</feature>
<evidence type="ECO:0000256" key="3">
    <source>
        <dbReference type="ARBA" id="ARBA00022679"/>
    </source>
</evidence>
<evidence type="ECO:0000313" key="10">
    <source>
        <dbReference type="Proteomes" id="UP001249959"/>
    </source>
</evidence>
<feature type="transmembrane region" description="Helical" evidence="7">
    <location>
        <begin position="47"/>
        <end position="67"/>
    </location>
</feature>
<evidence type="ECO:0000256" key="5">
    <source>
        <dbReference type="ARBA" id="ARBA00022989"/>
    </source>
</evidence>
<evidence type="ECO:0000256" key="7">
    <source>
        <dbReference type="SAM" id="Phobius"/>
    </source>
</evidence>
<dbReference type="InterPro" id="IPR003362">
    <property type="entry name" value="Bact_transf"/>
</dbReference>
<dbReference type="Proteomes" id="UP001249959">
    <property type="component" value="Unassembled WGS sequence"/>
</dbReference>
<feature type="domain" description="Bacterial sugar transferase" evidence="8">
    <location>
        <begin position="272"/>
        <end position="455"/>
    </location>
</feature>
<evidence type="ECO:0000256" key="6">
    <source>
        <dbReference type="ARBA" id="ARBA00023136"/>
    </source>
</evidence>
<name>A0ABU3TSP4_9BACT</name>
<dbReference type="Pfam" id="PF02397">
    <property type="entry name" value="Bac_transf"/>
    <property type="match status" value="1"/>
</dbReference>
<keyword evidence="5 7" id="KW-1133">Transmembrane helix</keyword>
<comment type="similarity">
    <text evidence="2">Belongs to the bacterial sugar transferase family.</text>
</comment>
<evidence type="ECO:0000256" key="2">
    <source>
        <dbReference type="ARBA" id="ARBA00006464"/>
    </source>
</evidence>
<protein>
    <submittedName>
        <fullName evidence="9">Exopolysaccharide biosynthesis polyprenyl glycosylphosphotransferase</fullName>
    </submittedName>
</protein>
<evidence type="ECO:0000256" key="1">
    <source>
        <dbReference type="ARBA" id="ARBA00004141"/>
    </source>
</evidence>
<dbReference type="PANTHER" id="PTHR30576">
    <property type="entry name" value="COLANIC BIOSYNTHESIS UDP-GLUCOSE LIPID CARRIER TRANSFERASE"/>
    <property type="match status" value="1"/>
</dbReference>
<keyword evidence="3" id="KW-0808">Transferase</keyword>
<reference evidence="9 10" key="1">
    <citation type="submission" date="2023-09" db="EMBL/GenBank/DDBJ databases">
        <title>Aquirufa genomes.</title>
        <authorList>
            <person name="Pitt A."/>
        </authorList>
    </citation>
    <scope>NUCLEOTIDE SEQUENCE [LARGE SCALE GENOMIC DNA]</scope>
    <source>
        <strain evidence="9 10">LEOWEIH-7C</strain>
    </source>
</reference>
<evidence type="ECO:0000256" key="4">
    <source>
        <dbReference type="ARBA" id="ARBA00022692"/>
    </source>
</evidence>
<keyword evidence="6 7" id="KW-0472">Membrane</keyword>
<dbReference type="NCBIfam" id="TIGR03025">
    <property type="entry name" value="EPS_sugtrans"/>
    <property type="match status" value="1"/>
</dbReference>
<evidence type="ECO:0000259" key="8">
    <source>
        <dbReference type="Pfam" id="PF02397"/>
    </source>
</evidence>
<dbReference type="EMBL" id="JAVNWW010000003">
    <property type="protein sequence ID" value="MDU0808897.1"/>
    <property type="molecule type" value="Genomic_DNA"/>
</dbReference>
<organism evidence="9 10">
    <name type="scientific">Aquirufa regiilacus</name>
    <dbReference type="NCBI Taxonomy" id="3024868"/>
    <lineage>
        <taxon>Bacteria</taxon>
        <taxon>Pseudomonadati</taxon>
        <taxon>Bacteroidota</taxon>
        <taxon>Cytophagia</taxon>
        <taxon>Cytophagales</taxon>
        <taxon>Flectobacillaceae</taxon>
        <taxon>Aquirufa</taxon>
    </lineage>
</organism>
<feature type="transmembrane region" description="Helical" evidence="7">
    <location>
        <begin position="79"/>
        <end position="96"/>
    </location>
</feature>
<feature type="transmembrane region" description="Helical" evidence="7">
    <location>
        <begin position="277"/>
        <end position="299"/>
    </location>
</feature>
<dbReference type="PANTHER" id="PTHR30576:SF0">
    <property type="entry name" value="UNDECAPRENYL-PHOSPHATE N-ACETYLGALACTOSAMINYL 1-PHOSPHATE TRANSFERASE-RELATED"/>
    <property type="match status" value="1"/>
</dbReference>
<accession>A0ABU3TSP4</accession>
<evidence type="ECO:0000313" key="9">
    <source>
        <dbReference type="EMBL" id="MDU0808897.1"/>
    </source>
</evidence>